<feature type="region of interest" description="Disordered" evidence="1">
    <location>
        <begin position="149"/>
        <end position="175"/>
    </location>
</feature>
<dbReference type="AlphaFoldDB" id="A0A165GSH4"/>
<feature type="domain" description="Zn(2)-C6 fungal-type" evidence="2">
    <location>
        <begin position="217"/>
        <end position="253"/>
    </location>
</feature>
<dbReference type="EMBL" id="KV423951">
    <property type="protein sequence ID" value="KZT58419.1"/>
    <property type="molecule type" value="Genomic_DNA"/>
</dbReference>
<keyword evidence="4" id="KW-1185">Reference proteome</keyword>
<dbReference type="PROSITE" id="PS00463">
    <property type="entry name" value="ZN2_CY6_FUNGAL_1"/>
    <property type="match status" value="1"/>
</dbReference>
<dbReference type="OrthoDB" id="2309723at2759"/>
<name>A0A165GSH4_9BASI</name>
<evidence type="ECO:0000313" key="3">
    <source>
        <dbReference type="EMBL" id="KZT58419.1"/>
    </source>
</evidence>
<dbReference type="PROSITE" id="PS50048">
    <property type="entry name" value="ZN2_CY6_FUNGAL_2"/>
    <property type="match status" value="1"/>
</dbReference>
<evidence type="ECO:0000313" key="4">
    <source>
        <dbReference type="Proteomes" id="UP000076842"/>
    </source>
</evidence>
<protein>
    <recommendedName>
        <fullName evidence="2">Zn(2)-C6 fungal-type domain-containing protein</fullName>
    </recommendedName>
</protein>
<organism evidence="3 4">
    <name type="scientific">Calocera cornea HHB12733</name>
    <dbReference type="NCBI Taxonomy" id="1353952"/>
    <lineage>
        <taxon>Eukaryota</taxon>
        <taxon>Fungi</taxon>
        <taxon>Dikarya</taxon>
        <taxon>Basidiomycota</taxon>
        <taxon>Agaricomycotina</taxon>
        <taxon>Dacrymycetes</taxon>
        <taxon>Dacrymycetales</taxon>
        <taxon>Dacrymycetaceae</taxon>
        <taxon>Calocera</taxon>
    </lineage>
</organism>
<evidence type="ECO:0000256" key="1">
    <source>
        <dbReference type="SAM" id="MobiDB-lite"/>
    </source>
</evidence>
<dbReference type="Proteomes" id="UP000076842">
    <property type="component" value="Unassembled WGS sequence"/>
</dbReference>
<dbReference type="InParanoid" id="A0A165GSH4"/>
<dbReference type="GO" id="GO:0000981">
    <property type="term" value="F:DNA-binding transcription factor activity, RNA polymerase II-specific"/>
    <property type="evidence" value="ECO:0007669"/>
    <property type="project" value="InterPro"/>
</dbReference>
<gene>
    <name evidence="3" type="ORF">CALCODRAFT_494909</name>
</gene>
<reference evidence="3 4" key="1">
    <citation type="journal article" date="2016" name="Mol. Biol. Evol.">
        <title>Comparative Genomics of Early-Diverging Mushroom-Forming Fungi Provides Insights into the Origins of Lignocellulose Decay Capabilities.</title>
        <authorList>
            <person name="Nagy L.G."/>
            <person name="Riley R."/>
            <person name="Tritt A."/>
            <person name="Adam C."/>
            <person name="Daum C."/>
            <person name="Floudas D."/>
            <person name="Sun H."/>
            <person name="Yadav J.S."/>
            <person name="Pangilinan J."/>
            <person name="Larsson K.H."/>
            <person name="Matsuura K."/>
            <person name="Barry K."/>
            <person name="Labutti K."/>
            <person name="Kuo R."/>
            <person name="Ohm R.A."/>
            <person name="Bhattacharya S.S."/>
            <person name="Shirouzu T."/>
            <person name="Yoshinaga Y."/>
            <person name="Martin F.M."/>
            <person name="Grigoriev I.V."/>
            <person name="Hibbett D.S."/>
        </authorList>
    </citation>
    <scope>NUCLEOTIDE SEQUENCE [LARGE SCALE GENOMIC DNA]</scope>
    <source>
        <strain evidence="3 4">HHB12733</strain>
    </source>
</reference>
<accession>A0A165GSH4</accession>
<dbReference type="SUPFAM" id="SSF57701">
    <property type="entry name" value="Zn2/Cys6 DNA-binding domain"/>
    <property type="match status" value="1"/>
</dbReference>
<dbReference type="InterPro" id="IPR036864">
    <property type="entry name" value="Zn2-C6_fun-type_DNA-bd_sf"/>
</dbReference>
<feature type="compositionally biased region" description="Polar residues" evidence="1">
    <location>
        <begin position="151"/>
        <end position="168"/>
    </location>
</feature>
<proteinExistence type="predicted"/>
<dbReference type="GO" id="GO:0008270">
    <property type="term" value="F:zinc ion binding"/>
    <property type="evidence" value="ECO:0007669"/>
    <property type="project" value="InterPro"/>
</dbReference>
<sequence>MPNAVTYEPFAVATFPYQIPSQLSFPGTYMLTPPGSLSPPLQASPVCDGPPAHILPTLPFPHNQHTARHHPSSIPASHSPVEHPMSFELAVPIYHPPHLIAANNVFPPDPPGSVHDAHDVPNAALMPDDTSFNLFNTQQSYAQPVELATPPSATSEWSNSMNSIQQPSPAEVNHAEQEAVQYNTPPLSESVESEEDSDSRRLYGMQCRKKNGHPHVACYHCKHRKMKCEGKVYDKDGRPWCQPCIDRQGPCYWPTTYHRYIMEDHAQAIARVHAALRGSPIAPESEPDAFDPNKCFERKSWSWGFNELTGRNEFDERPQQDGRKRRRRAKVHNWWDVFSMPPATDTGN</sequence>
<evidence type="ECO:0000259" key="2">
    <source>
        <dbReference type="PROSITE" id="PS50048"/>
    </source>
</evidence>
<dbReference type="Gene3D" id="4.10.240.10">
    <property type="entry name" value="Zn(2)-C6 fungal-type DNA-binding domain"/>
    <property type="match status" value="1"/>
</dbReference>
<dbReference type="InterPro" id="IPR001138">
    <property type="entry name" value="Zn2Cys6_DnaBD"/>
</dbReference>